<comment type="subcellular location">
    <subcellularLocation>
        <location evidence="1">Nucleus</location>
    </subcellularLocation>
</comment>
<keyword evidence="10" id="KW-0175">Coiled coil</keyword>
<name>A0A7R9KGB8_9ACAR</name>
<gene>
    <name evidence="12" type="ORF">OSB1V03_LOCUS3049</name>
</gene>
<dbReference type="AlphaFoldDB" id="A0A7R9KGB8"/>
<evidence type="ECO:0000256" key="10">
    <source>
        <dbReference type="SAM" id="Coils"/>
    </source>
</evidence>
<evidence type="ECO:0000256" key="4">
    <source>
        <dbReference type="ARBA" id="ARBA00022771"/>
    </source>
</evidence>
<feature type="domain" description="C2H2-type" evidence="11">
    <location>
        <begin position="560"/>
        <end position="589"/>
    </location>
</feature>
<reference evidence="12" key="1">
    <citation type="submission" date="2020-11" db="EMBL/GenBank/DDBJ databases">
        <authorList>
            <person name="Tran Van P."/>
        </authorList>
    </citation>
    <scope>NUCLEOTIDE SEQUENCE</scope>
</reference>
<dbReference type="GO" id="GO:0005634">
    <property type="term" value="C:nucleus"/>
    <property type="evidence" value="ECO:0007669"/>
    <property type="project" value="UniProtKB-SubCell"/>
</dbReference>
<protein>
    <recommendedName>
        <fullName evidence="11">C2H2-type domain-containing protein</fullName>
    </recommendedName>
</protein>
<evidence type="ECO:0000256" key="9">
    <source>
        <dbReference type="PROSITE-ProRule" id="PRU00042"/>
    </source>
</evidence>
<evidence type="ECO:0000256" key="5">
    <source>
        <dbReference type="ARBA" id="ARBA00022833"/>
    </source>
</evidence>
<dbReference type="InterPro" id="IPR051061">
    <property type="entry name" value="Zinc_finger_trans_reg"/>
</dbReference>
<dbReference type="Proteomes" id="UP000759131">
    <property type="component" value="Unassembled WGS sequence"/>
</dbReference>
<dbReference type="PANTHER" id="PTHR46179">
    <property type="entry name" value="ZINC FINGER PROTEIN"/>
    <property type="match status" value="1"/>
</dbReference>
<evidence type="ECO:0000256" key="1">
    <source>
        <dbReference type="ARBA" id="ARBA00004123"/>
    </source>
</evidence>
<dbReference type="PROSITE" id="PS50157">
    <property type="entry name" value="ZINC_FINGER_C2H2_2"/>
    <property type="match status" value="8"/>
</dbReference>
<dbReference type="EMBL" id="OC855754">
    <property type="protein sequence ID" value="CAD7622586.1"/>
    <property type="molecule type" value="Genomic_DNA"/>
</dbReference>
<evidence type="ECO:0000256" key="3">
    <source>
        <dbReference type="ARBA" id="ARBA00022737"/>
    </source>
</evidence>
<feature type="domain" description="C2H2-type" evidence="11">
    <location>
        <begin position="470"/>
        <end position="499"/>
    </location>
</feature>
<keyword evidence="13" id="KW-1185">Reference proteome</keyword>
<dbReference type="OrthoDB" id="6077919at2759"/>
<dbReference type="PROSITE" id="PS00028">
    <property type="entry name" value="ZINC_FINGER_C2H2_1"/>
    <property type="match status" value="8"/>
</dbReference>
<evidence type="ECO:0000256" key="6">
    <source>
        <dbReference type="ARBA" id="ARBA00023015"/>
    </source>
</evidence>
<evidence type="ECO:0000256" key="2">
    <source>
        <dbReference type="ARBA" id="ARBA00022723"/>
    </source>
</evidence>
<dbReference type="InterPro" id="IPR013087">
    <property type="entry name" value="Znf_C2H2_type"/>
</dbReference>
<evidence type="ECO:0000259" key="11">
    <source>
        <dbReference type="PROSITE" id="PS50157"/>
    </source>
</evidence>
<keyword evidence="2" id="KW-0479">Metal-binding</keyword>
<evidence type="ECO:0000313" key="12">
    <source>
        <dbReference type="EMBL" id="CAD7622586.1"/>
    </source>
</evidence>
<dbReference type="GO" id="GO:0006357">
    <property type="term" value="P:regulation of transcription by RNA polymerase II"/>
    <property type="evidence" value="ECO:0007669"/>
    <property type="project" value="TreeGrafter"/>
</dbReference>
<evidence type="ECO:0000256" key="8">
    <source>
        <dbReference type="ARBA" id="ARBA00023242"/>
    </source>
</evidence>
<dbReference type="GO" id="GO:0008270">
    <property type="term" value="F:zinc ion binding"/>
    <property type="evidence" value="ECO:0007669"/>
    <property type="project" value="UniProtKB-KW"/>
</dbReference>
<feature type="coiled-coil region" evidence="10">
    <location>
        <begin position="167"/>
        <end position="218"/>
    </location>
</feature>
<dbReference type="Gene3D" id="3.30.160.60">
    <property type="entry name" value="Classic Zinc Finger"/>
    <property type="match status" value="7"/>
</dbReference>
<feature type="domain" description="C2H2-type" evidence="11">
    <location>
        <begin position="410"/>
        <end position="439"/>
    </location>
</feature>
<accession>A0A7R9KGB8</accession>
<dbReference type="FunFam" id="3.30.160.60:FF:000125">
    <property type="entry name" value="Putative zinc finger protein 143"/>
    <property type="match status" value="1"/>
</dbReference>
<dbReference type="Pfam" id="PF00096">
    <property type="entry name" value="zf-C2H2"/>
    <property type="match status" value="2"/>
</dbReference>
<keyword evidence="3" id="KW-0677">Repeat</keyword>
<dbReference type="SMART" id="SM00355">
    <property type="entry name" value="ZnF_C2H2"/>
    <property type="match status" value="9"/>
</dbReference>
<dbReference type="SUPFAM" id="SSF57667">
    <property type="entry name" value="beta-beta-alpha zinc fingers"/>
    <property type="match status" value="5"/>
</dbReference>
<feature type="domain" description="C2H2-type" evidence="11">
    <location>
        <begin position="348"/>
        <end position="378"/>
    </location>
</feature>
<organism evidence="12">
    <name type="scientific">Medioppia subpectinata</name>
    <dbReference type="NCBI Taxonomy" id="1979941"/>
    <lineage>
        <taxon>Eukaryota</taxon>
        <taxon>Metazoa</taxon>
        <taxon>Ecdysozoa</taxon>
        <taxon>Arthropoda</taxon>
        <taxon>Chelicerata</taxon>
        <taxon>Arachnida</taxon>
        <taxon>Acari</taxon>
        <taxon>Acariformes</taxon>
        <taxon>Sarcoptiformes</taxon>
        <taxon>Oribatida</taxon>
        <taxon>Brachypylina</taxon>
        <taxon>Oppioidea</taxon>
        <taxon>Oppiidae</taxon>
        <taxon>Medioppia</taxon>
    </lineage>
</organism>
<keyword evidence="4 9" id="KW-0863">Zinc-finger</keyword>
<keyword evidence="5" id="KW-0862">Zinc</keyword>
<dbReference type="FunFam" id="3.30.160.60:FF:000032">
    <property type="entry name" value="Krueppel-like factor 4"/>
    <property type="match status" value="1"/>
</dbReference>
<keyword evidence="6" id="KW-0805">Transcription regulation</keyword>
<dbReference type="EMBL" id="CAJPIZ010001179">
    <property type="protein sequence ID" value="CAG2103016.1"/>
    <property type="molecule type" value="Genomic_DNA"/>
</dbReference>
<dbReference type="PANTHER" id="PTHR46179:SF13">
    <property type="entry name" value="C2H2-TYPE DOMAIN-CONTAINING PROTEIN"/>
    <property type="match status" value="1"/>
</dbReference>
<keyword evidence="7" id="KW-0804">Transcription</keyword>
<feature type="domain" description="C2H2-type" evidence="11">
    <location>
        <begin position="500"/>
        <end position="529"/>
    </location>
</feature>
<proteinExistence type="predicted"/>
<feature type="domain" description="C2H2-type" evidence="11">
    <location>
        <begin position="590"/>
        <end position="618"/>
    </location>
</feature>
<evidence type="ECO:0000256" key="7">
    <source>
        <dbReference type="ARBA" id="ARBA00023163"/>
    </source>
</evidence>
<feature type="domain" description="C2H2-type" evidence="11">
    <location>
        <begin position="379"/>
        <end position="409"/>
    </location>
</feature>
<dbReference type="InterPro" id="IPR036236">
    <property type="entry name" value="Znf_C2H2_sf"/>
</dbReference>
<evidence type="ECO:0000313" key="13">
    <source>
        <dbReference type="Proteomes" id="UP000759131"/>
    </source>
</evidence>
<keyword evidence="8" id="KW-0539">Nucleus</keyword>
<sequence>MSLSRNGLSQLWLLRSGDLPTKKCFVSQSVSTRHIMDCLGATAVTAAEVMATDVVMEDIETPMDSLLTDGCVFDDKPVPQSLTPQQTPIELSEELVPTERPLVSGAEESASGVVIDDNMIVVNNSHETSEKTPTNDTNASPVVDTEDCKDGLIVRSGRSAAMDRSLRSSHVREVHQLKTEVQKLKTELTQFRRQKTNVRLKNKKLNQLKAENEKLSNELLFSHKINEILTKFKHYFEERFALMNDNCLQSDQNLVDLQMEYKNTLNERQTIDALNKSVDLKYKLFPDLNNSKNNATFGVNKTTFESIIAKRQKSRGRPRKLDTLDDSAEGMAAEMTASSVKRAAKHSFKCTYDGCAYQCTRSKMLSEHINSAHTGDRPYVCPMTDCNKSFARSNTLDVHLKSCHSDLRRYRCTWEGCNAALKTKLGLSIHLQRHSGEKQFRCEWPGCSYRGMTKQRLEIHIMNHTGERPYKCMWPGCDANFTSSDCLRSHQKSHSNNRPYRCDWPGCDSAFKANRALTIHKVIHTNEKVFRCIWENCEFRCNRYHILATHRLSHTGGKKFGCSWPGCESKFDRRNKLEMHLMIHRGDKPHKCEWPGCEKRFVEKGNMRKHYNSVHSKA</sequence>
<feature type="domain" description="C2H2-type" evidence="11">
    <location>
        <begin position="440"/>
        <end position="469"/>
    </location>
</feature>